<dbReference type="SUPFAM" id="SSF52540">
    <property type="entry name" value="P-loop containing nucleoside triphosphate hydrolases"/>
    <property type="match status" value="1"/>
</dbReference>
<dbReference type="GO" id="GO:0005524">
    <property type="term" value="F:ATP binding"/>
    <property type="evidence" value="ECO:0007669"/>
    <property type="project" value="UniProtKB-UniRule"/>
</dbReference>
<accession>A0A5B1BWS2</accession>
<dbReference type="InterPro" id="IPR027417">
    <property type="entry name" value="P-loop_NTPase"/>
</dbReference>
<evidence type="ECO:0000313" key="7">
    <source>
        <dbReference type="Proteomes" id="UP000324701"/>
    </source>
</evidence>
<evidence type="ECO:0000256" key="3">
    <source>
        <dbReference type="PROSITE-ProRule" id="PRU00289"/>
    </source>
</evidence>
<feature type="binding site" evidence="3">
    <location>
        <begin position="211"/>
        <end position="218"/>
    </location>
    <ligand>
        <name>ATP</name>
        <dbReference type="ChEBI" id="CHEBI:30616"/>
    </ligand>
</feature>
<dbReference type="OrthoDB" id="3217500at2"/>
<evidence type="ECO:0000256" key="1">
    <source>
        <dbReference type="ARBA" id="ARBA00022741"/>
    </source>
</evidence>
<dbReference type="Pfam" id="PF01580">
    <property type="entry name" value="FtsK_SpoIIIE"/>
    <property type="match status" value="1"/>
</dbReference>
<dbReference type="InterPro" id="IPR050206">
    <property type="entry name" value="FtsK/SpoIIIE/SftA"/>
</dbReference>
<evidence type="ECO:0000259" key="5">
    <source>
        <dbReference type="PROSITE" id="PS50901"/>
    </source>
</evidence>
<evidence type="ECO:0000256" key="2">
    <source>
        <dbReference type="ARBA" id="ARBA00022840"/>
    </source>
</evidence>
<dbReference type="PROSITE" id="PS50901">
    <property type="entry name" value="FTSK"/>
    <property type="match status" value="1"/>
</dbReference>
<dbReference type="EMBL" id="VTZN01000006">
    <property type="protein sequence ID" value="KAA1251833.1"/>
    <property type="molecule type" value="Genomic_DNA"/>
</dbReference>
<dbReference type="PANTHER" id="PTHR22683:SF41">
    <property type="entry name" value="DNA TRANSLOCASE FTSK"/>
    <property type="match status" value="1"/>
</dbReference>
<name>A0A5B1BWS2_MYCSI</name>
<keyword evidence="4" id="KW-0472">Membrane</keyword>
<dbReference type="RefSeq" id="WP_149652357.1">
    <property type="nucleotide sequence ID" value="NZ_VTZN01000006.1"/>
</dbReference>
<dbReference type="GO" id="GO:0003677">
    <property type="term" value="F:DNA binding"/>
    <property type="evidence" value="ECO:0007669"/>
    <property type="project" value="InterPro"/>
</dbReference>
<keyword evidence="4" id="KW-0812">Transmembrane</keyword>
<evidence type="ECO:0000256" key="4">
    <source>
        <dbReference type="SAM" id="Phobius"/>
    </source>
</evidence>
<dbReference type="Proteomes" id="UP000324701">
    <property type="component" value="Unassembled WGS sequence"/>
</dbReference>
<protein>
    <submittedName>
        <fullName evidence="6">Cell division protein FtsK</fullName>
    </submittedName>
</protein>
<reference evidence="6 7" key="1">
    <citation type="submission" date="2019-09" db="EMBL/GenBank/DDBJ databases">
        <title>Report of infection by Mycobacterium simiae a patient suffering from pulmonary tuberculosis.</title>
        <authorList>
            <person name="Mohanty P.S."/>
            <person name="Bansal A.K."/>
            <person name="Singh H."/>
            <person name="Sharma S."/>
            <person name="Patil S.A."/>
            <person name="Upadhaya P."/>
            <person name="Singh P.K."/>
            <person name="Kumar D."/>
            <person name="Kumar S."/>
            <person name="Singh R.K."/>
            <person name="Chaudhary B."/>
        </authorList>
    </citation>
    <scope>NUCLEOTIDE SEQUENCE [LARGE SCALE GENOMIC DNA]</scope>
    <source>
        <strain evidence="6 7">JAL-560-SIM</strain>
    </source>
</reference>
<proteinExistence type="predicted"/>
<keyword evidence="1 3" id="KW-0547">Nucleotide-binding</keyword>
<comment type="caution">
    <text evidence="6">The sequence shown here is derived from an EMBL/GenBank/DDBJ whole genome shotgun (WGS) entry which is preliminary data.</text>
</comment>
<evidence type="ECO:0000313" key="6">
    <source>
        <dbReference type="EMBL" id="KAA1251833.1"/>
    </source>
</evidence>
<keyword evidence="7" id="KW-1185">Reference proteome</keyword>
<keyword evidence="6" id="KW-0132">Cell division</keyword>
<dbReference type="GO" id="GO:0051301">
    <property type="term" value="P:cell division"/>
    <property type="evidence" value="ECO:0007669"/>
    <property type="project" value="UniProtKB-KW"/>
</dbReference>
<dbReference type="Gene3D" id="3.40.50.300">
    <property type="entry name" value="P-loop containing nucleotide triphosphate hydrolases"/>
    <property type="match status" value="1"/>
</dbReference>
<keyword evidence="2 3" id="KW-0067">ATP-binding</keyword>
<dbReference type="InterPro" id="IPR002543">
    <property type="entry name" value="FtsK_dom"/>
</dbReference>
<keyword evidence="6" id="KW-0131">Cell cycle</keyword>
<organism evidence="6 7">
    <name type="scientific">Mycobacterium simiae</name>
    <name type="common">Mycobacterium habana</name>
    <dbReference type="NCBI Taxonomy" id="1784"/>
    <lineage>
        <taxon>Bacteria</taxon>
        <taxon>Bacillati</taxon>
        <taxon>Actinomycetota</taxon>
        <taxon>Actinomycetes</taxon>
        <taxon>Mycobacteriales</taxon>
        <taxon>Mycobacteriaceae</taxon>
        <taxon>Mycobacterium</taxon>
        <taxon>Mycobacterium simiae complex</taxon>
    </lineage>
</organism>
<dbReference type="PANTHER" id="PTHR22683">
    <property type="entry name" value="SPORULATION PROTEIN RELATED"/>
    <property type="match status" value="1"/>
</dbReference>
<gene>
    <name evidence="6" type="ORF">F0Q45_02265</name>
</gene>
<feature type="domain" description="FtsK" evidence="5">
    <location>
        <begin position="193"/>
        <end position="375"/>
    </location>
</feature>
<keyword evidence="4" id="KW-1133">Transmembrane helix</keyword>
<dbReference type="AlphaFoldDB" id="A0A5B1BWS2"/>
<feature type="transmembrane region" description="Helical" evidence="4">
    <location>
        <begin position="20"/>
        <end position="41"/>
    </location>
</feature>
<sequence length="440" mass="48094">MNPDPYTPIDPDTPLRFDHLLHLLTSFALCMAVVVIIAEIAQIYWRLHSPETYEERFATPARLLRWQLWAHISWQRLCKRCGLSASEQVTRRDKEGRQVASTRWFHPKLLGTSVSRNILHLTVRARMGQTVDDLERAVPAIRDAAGAHSARSVVISPGTLRIELVMREQLSTVGNATLPTAVATTRVTLGRCENGSVWTLPLSGRHTLTVGCSGAGKGSVFWSIAAGLSPAVAAGVVRPVGIDLKYGIELSVGSDLFIKVATTEADAVKTLASLEKLMDKRGNAMAGRVRDHIPTKASPLVVVLIDELAGVTAYMSDPALRKEAVASLSRILTKGRALGIVVAAFLQDPRKEVLPMRGLFTQTIALRLRSRDEVTMVLGDGMADKAPAHRISPERPGTGYVIAEDGQVTKVRSDFWSDDQIRSTARQYGRKQTAGGKRDE</sequence>